<protein>
    <submittedName>
        <fullName evidence="2">(northern house mosquito) hypothetical protein</fullName>
    </submittedName>
</protein>
<feature type="compositionally biased region" description="Basic residues" evidence="1">
    <location>
        <begin position="1"/>
        <end position="13"/>
    </location>
</feature>
<organism evidence="2">
    <name type="scientific">Culex pipiens</name>
    <name type="common">House mosquito</name>
    <dbReference type="NCBI Taxonomy" id="7175"/>
    <lineage>
        <taxon>Eukaryota</taxon>
        <taxon>Metazoa</taxon>
        <taxon>Ecdysozoa</taxon>
        <taxon>Arthropoda</taxon>
        <taxon>Hexapoda</taxon>
        <taxon>Insecta</taxon>
        <taxon>Pterygota</taxon>
        <taxon>Neoptera</taxon>
        <taxon>Endopterygota</taxon>
        <taxon>Diptera</taxon>
        <taxon>Nematocera</taxon>
        <taxon>Culicoidea</taxon>
        <taxon>Culicidae</taxon>
        <taxon>Culicinae</taxon>
        <taxon>Culicini</taxon>
        <taxon>Culex</taxon>
        <taxon>Culex</taxon>
    </lineage>
</organism>
<evidence type="ECO:0000256" key="1">
    <source>
        <dbReference type="SAM" id="MobiDB-lite"/>
    </source>
</evidence>
<proteinExistence type="predicted"/>
<feature type="region of interest" description="Disordered" evidence="1">
    <location>
        <begin position="1"/>
        <end position="29"/>
    </location>
</feature>
<accession>A0A8D8BHA1</accession>
<name>A0A8D8BHA1_CULPI</name>
<sequence>MPQRHGWHRRARKTTPVGTPTQGRPGAGQAVQQWKTHSGNHLRVHLHHADGDRLVSHPEALPDRADKQGAGGGHVWHPYGGFRVGAGPLGRGHLGLGGVAHRGEEFSATVPGAPHRSDVHHAARLYRDEWGQLYGSVASFGQAGVELFHPDQRRDSAGVRVERLSVSVLDFYCHDKSDPQVVPHVLGPAAVGAVSAEPSHHPAPEAPPDPPRGPARNVLLHHDRVAQLAAGENQILVHPGGRN</sequence>
<feature type="region of interest" description="Disordered" evidence="1">
    <location>
        <begin position="193"/>
        <end position="217"/>
    </location>
</feature>
<dbReference type="AlphaFoldDB" id="A0A8D8BHA1"/>
<reference evidence="2" key="1">
    <citation type="submission" date="2021-05" db="EMBL/GenBank/DDBJ databases">
        <authorList>
            <person name="Alioto T."/>
            <person name="Alioto T."/>
            <person name="Gomez Garrido J."/>
        </authorList>
    </citation>
    <scope>NUCLEOTIDE SEQUENCE</scope>
</reference>
<evidence type="ECO:0000313" key="2">
    <source>
        <dbReference type="EMBL" id="CAG6475085.1"/>
    </source>
</evidence>
<dbReference type="EMBL" id="HBUE01076050">
    <property type="protein sequence ID" value="CAG6475085.1"/>
    <property type="molecule type" value="Transcribed_RNA"/>
</dbReference>
<feature type="compositionally biased region" description="Pro residues" evidence="1">
    <location>
        <begin position="204"/>
        <end position="213"/>
    </location>
</feature>